<sequence length="52" mass="6034">MIDTNELMSMAESLPIDIKTQLIDKLLYSLNPSQKEIDELWAKEAERRLAEV</sequence>
<dbReference type="EMBL" id="BARS01027093">
    <property type="protein sequence ID" value="GAG07993.1"/>
    <property type="molecule type" value="Genomic_DNA"/>
</dbReference>
<comment type="caution">
    <text evidence="1">The sequence shown here is derived from an EMBL/GenBank/DDBJ whole genome shotgun (WGS) entry which is preliminary data.</text>
</comment>
<proteinExistence type="predicted"/>
<name>X0V6A3_9ZZZZ</name>
<evidence type="ECO:0000313" key="1">
    <source>
        <dbReference type="EMBL" id="GAG07993.1"/>
    </source>
</evidence>
<reference evidence="1" key="1">
    <citation type="journal article" date="2014" name="Front. Microbiol.">
        <title>High frequency of phylogenetically diverse reductive dehalogenase-homologous genes in deep subseafloor sedimentary metagenomes.</title>
        <authorList>
            <person name="Kawai M."/>
            <person name="Futagami T."/>
            <person name="Toyoda A."/>
            <person name="Takaki Y."/>
            <person name="Nishi S."/>
            <person name="Hori S."/>
            <person name="Arai W."/>
            <person name="Tsubouchi T."/>
            <person name="Morono Y."/>
            <person name="Uchiyama I."/>
            <person name="Ito T."/>
            <person name="Fujiyama A."/>
            <person name="Inagaki F."/>
            <person name="Takami H."/>
        </authorList>
    </citation>
    <scope>NUCLEOTIDE SEQUENCE</scope>
    <source>
        <strain evidence="1">Expedition CK06-06</strain>
    </source>
</reference>
<dbReference type="Pfam" id="PF09720">
    <property type="entry name" value="Unstab_antitox"/>
    <property type="match status" value="1"/>
</dbReference>
<protein>
    <recommendedName>
        <fullName evidence="2">Addiction module protein</fullName>
    </recommendedName>
</protein>
<dbReference type="InterPro" id="IPR013406">
    <property type="entry name" value="CHP02574_addiction_mod"/>
</dbReference>
<feature type="non-terminal residue" evidence="1">
    <location>
        <position position="52"/>
    </location>
</feature>
<organism evidence="1">
    <name type="scientific">marine sediment metagenome</name>
    <dbReference type="NCBI Taxonomy" id="412755"/>
    <lineage>
        <taxon>unclassified sequences</taxon>
        <taxon>metagenomes</taxon>
        <taxon>ecological metagenomes</taxon>
    </lineage>
</organism>
<dbReference type="AlphaFoldDB" id="X0V6A3"/>
<accession>X0V6A3</accession>
<evidence type="ECO:0008006" key="2">
    <source>
        <dbReference type="Google" id="ProtNLM"/>
    </source>
</evidence>
<gene>
    <name evidence="1" type="ORF">S01H1_42592</name>
</gene>